<dbReference type="InterPro" id="IPR024079">
    <property type="entry name" value="MetalloPept_cat_dom_sf"/>
</dbReference>
<dbReference type="RefSeq" id="WP_272746843.1">
    <property type="nucleotide sequence ID" value="NZ_JAQQKX010000002.1"/>
</dbReference>
<dbReference type="PANTHER" id="PTHR10127">
    <property type="entry name" value="DISCOIDIN, CUB, EGF, LAMININ , AND ZINC METALLOPROTEASE DOMAIN CONTAINING"/>
    <property type="match status" value="1"/>
</dbReference>
<feature type="chain" id="PRO_5047137494" evidence="2">
    <location>
        <begin position="19"/>
        <end position="264"/>
    </location>
</feature>
<sequence length="264" mass="29669">MKYLIFAVMMLWAGAAQAAAVPDWAQPWKDGVVPYRIEAPLLARAGAKGRDCTGWDRWPKGAQARLACQAMDDWHRASGVRFIYDPRNRLDTLVIRDGDATTATIGHLPLGNRVTIERGVPYGAVLHEIGHVLGLMHEHQRPDRDTYLTIEPFLRDLLKTCGVGTAVCRDVRLSFPAVARVKYASDYDPCSLMHYLANQAPRHREDPRWARIFSLSDKGKAALKTCLPQFSQRAERCRKVGQKCAISKLDADVVRRFHGLEPRA</sequence>
<dbReference type="SUPFAM" id="SSF55486">
    <property type="entry name" value="Metalloproteases ('zincins'), catalytic domain"/>
    <property type="match status" value="1"/>
</dbReference>
<keyword evidence="1" id="KW-0378">Hydrolase</keyword>
<evidence type="ECO:0000256" key="1">
    <source>
        <dbReference type="PROSITE-ProRule" id="PRU01211"/>
    </source>
</evidence>
<dbReference type="Proteomes" id="UP001214854">
    <property type="component" value="Unassembled WGS sequence"/>
</dbReference>
<dbReference type="Pfam" id="PF01400">
    <property type="entry name" value="Astacin"/>
    <property type="match status" value="1"/>
</dbReference>
<feature type="binding site" evidence="1">
    <location>
        <position position="127"/>
    </location>
    <ligand>
        <name>Zn(2+)</name>
        <dbReference type="ChEBI" id="CHEBI:29105"/>
        <note>catalytic</note>
    </ligand>
</feature>
<reference evidence="4 5" key="1">
    <citation type="submission" date="2023-01" db="EMBL/GenBank/DDBJ databases">
        <title>Novel species of the genus Asticcacaulis isolated from rivers.</title>
        <authorList>
            <person name="Lu H."/>
        </authorList>
    </citation>
    <scope>NUCLEOTIDE SEQUENCE [LARGE SCALE GENOMIC DNA]</scope>
    <source>
        <strain evidence="4 5">BYS171W</strain>
    </source>
</reference>
<keyword evidence="2" id="KW-0732">Signal</keyword>
<dbReference type="Gene3D" id="3.40.390.10">
    <property type="entry name" value="Collagenase (Catalytic Domain)"/>
    <property type="match status" value="1"/>
</dbReference>
<name>A0ABT5HQK7_9CAUL</name>
<evidence type="ECO:0000313" key="4">
    <source>
        <dbReference type="EMBL" id="MDC7682350.1"/>
    </source>
</evidence>
<feature type="active site" evidence="1">
    <location>
        <position position="128"/>
    </location>
</feature>
<feature type="binding site" evidence="1">
    <location>
        <position position="131"/>
    </location>
    <ligand>
        <name>Zn(2+)</name>
        <dbReference type="ChEBI" id="CHEBI:29105"/>
        <note>catalytic</note>
    </ligand>
</feature>
<keyword evidence="5" id="KW-1185">Reference proteome</keyword>
<keyword evidence="1" id="KW-0645">Protease</keyword>
<evidence type="ECO:0000313" key="5">
    <source>
        <dbReference type="Proteomes" id="UP001214854"/>
    </source>
</evidence>
<dbReference type="EMBL" id="JAQQKX010000002">
    <property type="protein sequence ID" value="MDC7682350.1"/>
    <property type="molecule type" value="Genomic_DNA"/>
</dbReference>
<keyword evidence="1" id="KW-0482">Metalloprotease</keyword>
<feature type="signal peptide" evidence="2">
    <location>
        <begin position="1"/>
        <end position="18"/>
    </location>
</feature>
<dbReference type="PROSITE" id="PS51864">
    <property type="entry name" value="ASTACIN"/>
    <property type="match status" value="1"/>
</dbReference>
<dbReference type="PANTHER" id="PTHR10127:SF850">
    <property type="entry name" value="METALLOENDOPEPTIDASE"/>
    <property type="match status" value="1"/>
</dbReference>
<comment type="caution">
    <text evidence="4">The sequence shown here is derived from an EMBL/GenBank/DDBJ whole genome shotgun (WGS) entry which is preliminary data.</text>
</comment>
<dbReference type="InterPro" id="IPR006026">
    <property type="entry name" value="Peptidase_Metallo"/>
</dbReference>
<feature type="domain" description="Peptidase M12A" evidence="3">
    <location>
        <begin position="19"/>
        <end position="150"/>
    </location>
</feature>
<accession>A0ABT5HQK7</accession>
<keyword evidence="1" id="KW-0862">Zinc</keyword>
<comment type="cofactor">
    <cofactor evidence="1">
        <name>Zn(2+)</name>
        <dbReference type="ChEBI" id="CHEBI:29105"/>
    </cofactor>
    <text evidence="1">Binds 1 zinc ion per subunit.</text>
</comment>
<gene>
    <name evidence="4" type="ORF">PQU92_03630</name>
</gene>
<keyword evidence="1" id="KW-0479">Metal-binding</keyword>
<organism evidence="4 5">
    <name type="scientific">Asticcacaulis aquaticus</name>
    <dbReference type="NCBI Taxonomy" id="2984212"/>
    <lineage>
        <taxon>Bacteria</taxon>
        <taxon>Pseudomonadati</taxon>
        <taxon>Pseudomonadota</taxon>
        <taxon>Alphaproteobacteria</taxon>
        <taxon>Caulobacterales</taxon>
        <taxon>Caulobacteraceae</taxon>
        <taxon>Asticcacaulis</taxon>
    </lineage>
</organism>
<evidence type="ECO:0000256" key="2">
    <source>
        <dbReference type="SAM" id="SignalP"/>
    </source>
</evidence>
<proteinExistence type="predicted"/>
<protein>
    <submittedName>
        <fullName evidence="4">M12 family metallopeptidase</fullName>
    </submittedName>
</protein>
<dbReference type="InterPro" id="IPR001506">
    <property type="entry name" value="Peptidase_M12A"/>
</dbReference>
<dbReference type="SMART" id="SM00235">
    <property type="entry name" value="ZnMc"/>
    <property type="match status" value="1"/>
</dbReference>
<evidence type="ECO:0000259" key="3">
    <source>
        <dbReference type="PROSITE" id="PS51864"/>
    </source>
</evidence>
<dbReference type="PRINTS" id="PR00480">
    <property type="entry name" value="ASTACIN"/>
</dbReference>
<feature type="binding site" evidence="1">
    <location>
        <position position="137"/>
    </location>
    <ligand>
        <name>Zn(2+)</name>
        <dbReference type="ChEBI" id="CHEBI:29105"/>
        <note>catalytic</note>
    </ligand>
</feature>
<comment type="caution">
    <text evidence="1">Lacks conserved residue(s) required for the propagation of feature annotation.</text>
</comment>